<feature type="domain" description="Peptidase M48" evidence="8">
    <location>
        <begin position="252"/>
        <end position="419"/>
    </location>
</feature>
<evidence type="ECO:0000256" key="4">
    <source>
        <dbReference type="ARBA" id="ARBA00022833"/>
    </source>
</evidence>
<keyword evidence="3 6" id="KW-0378">Hydrolase</keyword>
<reference evidence="9" key="1">
    <citation type="journal article" date="2024" name="BMC Genomics">
        <title>Functional annotation of a divergent genome using sequence and structure-based similarity.</title>
        <authorList>
            <person name="Svedberg D."/>
            <person name="Winiger R.R."/>
            <person name="Berg A."/>
            <person name="Sharma H."/>
            <person name="Tellgren-Roth C."/>
            <person name="Debrunner-Vossbrinck B.A."/>
            <person name="Vossbrinck C.R."/>
            <person name="Barandun J."/>
        </authorList>
    </citation>
    <scope>NUCLEOTIDE SEQUENCE</scope>
    <source>
        <strain evidence="9">Illinois isolate</strain>
    </source>
</reference>
<feature type="transmembrane region" description="Helical" evidence="7">
    <location>
        <begin position="31"/>
        <end position="52"/>
    </location>
</feature>
<organism evidence="9 10">
    <name type="scientific">Vairimorpha necatrix</name>
    <dbReference type="NCBI Taxonomy" id="6039"/>
    <lineage>
        <taxon>Eukaryota</taxon>
        <taxon>Fungi</taxon>
        <taxon>Fungi incertae sedis</taxon>
        <taxon>Microsporidia</taxon>
        <taxon>Nosematidae</taxon>
        <taxon>Vairimorpha</taxon>
    </lineage>
</organism>
<dbReference type="PANTHER" id="PTHR10120">
    <property type="entry name" value="CAAX PRENYL PROTEASE 1"/>
    <property type="match status" value="1"/>
</dbReference>
<evidence type="ECO:0000259" key="8">
    <source>
        <dbReference type="Pfam" id="PF01435"/>
    </source>
</evidence>
<keyword evidence="7" id="KW-0472">Membrane</keyword>
<dbReference type="Proteomes" id="UP001334084">
    <property type="component" value="Chromosome 4"/>
</dbReference>
<evidence type="ECO:0000256" key="2">
    <source>
        <dbReference type="ARBA" id="ARBA00022723"/>
    </source>
</evidence>
<feature type="transmembrane region" description="Helical" evidence="7">
    <location>
        <begin position="72"/>
        <end position="93"/>
    </location>
</feature>
<sequence>MNKSHCIKMVLILPYIQEPIENVYCIHLLKYFVYSCLTIHFSIVSYELVRIFFTSIPKYLIPYDLSYNKLQYIKFVICKMLKLLSFYLIMFIVNLKSKDEHVKDPNISEDSVILDLQNLNESVQSSYNDRWERISRFIKSNRALLSVYLYLISINLDTFNPILYVIAPYLMYKILYKLYNRHKYTKIFFWSAISTIAAALYKFLAHKKSKSQIIENDKLPKEIMRYLIKNGYEVVTFNIESDVYNVGVIEAMKNVSIFIFGNIWEIFTDDEFTSVLYHEIGHVVNKSLLSRMLISKALDIFMYVIEFFMIYKNRSLLKQDNTSNIDEDRDIEIKNIICLYVILCISISPFINMINNIYSFIDESKADLFSVKNFDRKHLISALIKFTVENKANFDSSLLFNFMYFTHPCLKRRVELIKKM</sequence>
<dbReference type="GO" id="GO:0046872">
    <property type="term" value="F:metal ion binding"/>
    <property type="evidence" value="ECO:0007669"/>
    <property type="project" value="UniProtKB-KW"/>
</dbReference>
<keyword evidence="7" id="KW-1133">Transmembrane helix</keyword>
<keyword evidence="10" id="KW-1185">Reference proteome</keyword>
<feature type="transmembrane region" description="Helical" evidence="7">
    <location>
        <begin position="187"/>
        <end position="204"/>
    </location>
</feature>
<keyword evidence="4 6" id="KW-0862">Zinc</keyword>
<gene>
    <name evidence="9" type="ORF">VNE69_04163</name>
</gene>
<dbReference type="InterPro" id="IPR001915">
    <property type="entry name" value="Peptidase_M48"/>
</dbReference>
<evidence type="ECO:0000256" key="7">
    <source>
        <dbReference type="SAM" id="Phobius"/>
    </source>
</evidence>
<keyword evidence="2" id="KW-0479">Metal-binding</keyword>
<dbReference type="KEGG" id="vnx:VNE69_04163"/>
<dbReference type="AlphaFoldDB" id="A0AAX4JBP5"/>
<evidence type="ECO:0000313" key="9">
    <source>
        <dbReference type="EMBL" id="WUR03338.1"/>
    </source>
</evidence>
<dbReference type="GO" id="GO:0006508">
    <property type="term" value="P:proteolysis"/>
    <property type="evidence" value="ECO:0007669"/>
    <property type="project" value="UniProtKB-KW"/>
</dbReference>
<dbReference type="GO" id="GO:0004222">
    <property type="term" value="F:metalloendopeptidase activity"/>
    <property type="evidence" value="ECO:0007669"/>
    <property type="project" value="InterPro"/>
</dbReference>
<dbReference type="Pfam" id="PF01435">
    <property type="entry name" value="Peptidase_M48"/>
    <property type="match status" value="1"/>
</dbReference>
<accession>A0AAX4JBP5</accession>
<feature type="transmembrane region" description="Helical" evidence="7">
    <location>
        <begin position="331"/>
        <end position="351"/>
    </location>
</feature>
<evidence type="ECO:0000256" key="5">
    <source>
        <dbReference type="ARBA" id="ARBA00023049"/>
    </source>
</evidence>
<keyword evidence="1 6" id="KW-0645">Protease</keyword>
<name>A0AAX4JBP5_9MICR</name>
<comment type="cofactor">
    <cofactor evidence="6">
        <name>Zn(2+)</name>
        <dbReference type="ChEBI" id="CHEBI:29105"/>
    </cofactor>
    <text evidence="6">Binds 1 zinc ion per subunit.</text>
</comment>
<dbReference type="GeneID" id="90541153"/>
<dbReference type="RefSeq" id="XP_065329483.1">
    <property type="nucleotide sequence ID" value="XM_065473411.1"/>
</dbReference>
<evidence type="ECO:0000256" key="1">
    <source>
        <dbReference type="ARBA" id="ARBA00022670"/>
    </source>
</evidence>
<proteinExistence type="inferred from homology"/>
<dbReference type="EMBL" id="CP142729">
    <property type="protein sequence ID" value="WUR03338.1"/>
    <property type="molecule type" value="Genomic_DNA"/>
</dbReference>
<evidence type="ECO:0000256" key="3">
    <source>
        <dbReference type="ARBA" id="ARBA00022801"/>
    </source>
</evidence>
<protein>
    <submittedName>
        <fullName evidence="9">CAAX prenyl protease 1-like protein</fullName>
    </submittedName>
</protein>
<feature type="transmembrane region" description="Helical" evidence="7">
    <location>
        <begin position="143"/>
        <end position="167"/>
    </location>
</feature>
<keyword evidence="5 6" id="KW-0482">Metalloprotease</keyword>
<keyword evidence="7" id="KW-0812">Transmembrane</keyword>
<comment type="similarity">
    <text evidence="6">Belongs to the peptidase M48 family.</text>
</comment>
<evidence type="ECO:0000313" key="10">
    <source>
        <dbReference type="Proteomes" id="UP001334084"/>
    </source>
</evidence>
<evidence type="ECO:0000256" key="6">
    <source>
        <dbReference type="RuleBase" id="RU003983"/>
    </source>
</evidence>